<evidence type="ECO:0000313" key="2">
    <source>
        <dbReference type="Proteomes" id="UP000054560"/>
    </source>
</evidence>
<proteinExistence type="predicted"/>
<dbReference type="Proteomes" id="UP000054560">
    <property type="component" value="Unassembled WGS sequence"/>
</dbReference>
<reference evidence="1 2" key="1">
    <citation type="submission" date="2011-02" db="EMBL/GenBank/DDBJ databases">
        <title>The Genome Sequence of Sphaeroforma arctica JP610.</title>
        <authorList>
            <consortium name="The Broad Institute Genome Sequencing Platform"/>
            <person name="Russ C."/>
            <person name="Cuomo C."/>
            <person name="Young S.K."/>
            <person name="Zeng Q."/>
            <person name="Gargeya S."/>
            <person name="Alvarado L."/>
            <person name="Berlin A."/>
            <person name="Chapman S.B."/>
            <person name="Chen Z."/>
            <person name="Freedman E."/>
            <person name="Gellesch M."/>
            <person name="Goldberg J."/>
            <person name="Griggs A."/>
            <person name="Gujja S."/>
            <person name="Heilman E."/>
            <person name="Heiman D."/>
            <person name="Howarth C."/>
            <person name="Mehta T."/>
            <person name="Neiman D."/>
            <person name="Pearson M."/>
            <person name="Roberts A."/>
            <person name="Saif S."/>
            <person name="Shea T."/>
            <person name="Shenoy N."/>
            <person name="Sisk P."/>
            <person name="Stolte C."/>
            <person name="Sykes S."/>
            <person name="White J."/>
            <person name="Yandava C."/>
            <person name="Burger G."/>
            <person name="Gray M.W."/>
            <person name="Holland P.W.H."/>
            <person name="King N."/>
            <person name="Lang F.B.F."/>
            <person name="Roger A.J."/>
            <person name="Ruiz-Trillo I."/>
            <person name="Haas B."/>
            <person name="Nusbaum C."/>
            <person name="Birren B."/>
        </authorList>
    </citation>
    <scope>NUCLEOTIDE SEQUENCE [LARGE SCALE GENOMIC DNA]</scope>
    <source>
        <strain evidence="1 2">JP610</strain>
    </source>
</reference>
<accession>A0A0L0F0L4</accession>
<feature type="non-terminal residue" evidence="1">
    <location>
        <position position="1"/>
    </location>
</feature>
<dbReference type="AlphaFoldDB" id="A0A0L0F0L4"/>
<dbReference type="RefSeq" id="XP_014144144.1">
    <property type="nucleotide sequence ID" value="XM_014288669.1"/>
</dbReference>
<evidence type="ECO:0000313" key="1">
    <source>
        <dbReference type="EMBL" id="KNC70242.1"/>
    </source>
</evidence>
<gene>
    <name evidence="1" type="ORF">SARC_17234</name>
</gene>
<sequence length="58" mass="6236">LEPLPVGRLAGKPLGITNCAPPADVKHMLAKDKPTLLLKLESTAATPRMPVYEGWEEA</sequence>
<name>A0A0L0F0L4_9EUKA</name>
<keyword evidence="2" id="KW-1185">Reference proteome</keyword>
<dbReference type="GeneID" id="25917738"/>
<protein>
    <submittedName>
        <fullName evidence="1">Uncharacterized protein</fullName>
    </submittedName>
</protein>
<organism evidence="1 2">
    <name type="scientific">Sphaeroforma arctica JP610</name>
    <dbReference type="NCBI Taxonomy" id="667725"/>
    <lineage>
        <taxon>Eukaryota</taxon>
        <taxon>Ichthyosporea</taxon>
        <taxon>Ichthyophonida</taxon>
        <taxon>Sphaeroforma</taxon>
    </lineage>
</organism>
<dbReference type="EMBL" id="KQ251719">
    <property type="protein sequence ID" value="KNC70242.1"/>
    <property type="molecule type" value="Genomic_DNA"/>
</dbReference>